<keyword evidence="5" id="KW-0349">Heme</keyword>
<evidence type="ECO:0000256" key="12">
    <source>
        <dbReference type="ARBA" id="ARBA00037975"/>
    </source>
</evidence>
<evidence type="ECO:0000259" key="14">
    <source>
        <dbReference type="Pfam" id="PF01292"/>
    </source>
</evidence>
<proteinExistence type="inferred from homology"/>
<dbReference type="SUPFAM" id="SSF81342">
    <property type="entry name" value="Transmembrane di-heme cytochromes"/>
    <property type="match status" value="1"/>
</dbReference>
<evidence type="ECO:0000256" key="4">
    <source>
        <dbReference type="ARBA" id="ARBA00022475"/>
    </source>
</evidence>
<evidence type="ECO:0000256" key="13">
    <source>
        <dbReference type="SAM" id="Phobius"/>
    </source>
</evidence>
<comment type="cofactor">
    <cofactor evidence="1">
        <name>heme b</name>
        <dbReference type="ChEBI" id="CHEBI:60344"/>
    </cofactor>
</comment>
<keyword evidence="9 13" id="KW-1133">Transmembrane helix</keyword>
<accession>A0A7C2A8E8</accession>
<dbReference type="Proteomes" id="UP000886384">
    <property type="component" value="Unassembled WGS sequence"/>
</dbReference>
<dbReference type="PANTHER" id="PTHR30529:SF1">
    <property type="entry name" value="CYTOCHROME B561 HOMOLOG 2"/>
    <property type="match status" value="1"/>
</dbReference>
<dbReference type="EMBL" id="DRHY01000264">
    <property type="protein sequence ID" value="HEC75012.1"/>
    <property type="molecule type" value="Genomic_DNA"/>
</dbReference>
<evidence type="ECO:0000256" key="7">
    <source>
        <dbReference type="ARBA" id="ARBA00022723"/>
    </source>
</evidence>
<comment type="caution">
    <text evidence="15">The sequence shown here is derived from an EMBL/GenBank/DDBJ whole genome shotgun (WGS) entry which is preliminary data.</text>
</comment>
<feature type="non-terminal residue" evidence="15">
    <location>
        <position position="149"/>
    </location>
</feature>
<evidence type="ECO:0000256" key="11">
    <source>
        <dbReference type="ARBA" id="ARBA00023136"/>
    </source>
</evidence>
<organism evidence="15">
    <name type="scientific">Methylophaga aminisulfidivorans</name>
    <dbReference type="NCBI Taxonomy" id="230105"/>
    <lineage>
        <taxon>Bacteria</taxon>
        <taxon>Pseudomonadati</taxon>
        <taxon>Pseudomonadota</taxon>
        <taxon>Gammaproteobacteria</taxon>
        <taxon>Thiotrichales</taxon>
        <taxon>Piscirickettsiaceae</taxon>
        <taxon>Methylophaga</taxon>
    </lineage>
</organism>
<dbReference type="InterPro" id="IPR016174">
    <property type="entry name" value="Di-haem_cyt_TM"/>
</dbReference>
<comment type="similarity">
    <text evidence="12">Belongs to the cytochrome b561 family.</text>
</comment>
<feature type="transmembrane region" description="Helical" evidence="13">
    <location>
        <begin position="51"/>
        <end position="73"/>
    </location>
</feature>
<dbReference type="GO" id="GO:0009055">
    <property type="term" value="F:electron transfer activity"/>
    <property type="evidence" value="ECO:0007669"/>
    <property type="project" value="InterPro"/>
</dbReference>
<keyword evidence="3" id="KW-0813">Transport</keyword>
<gene>
    <name evidence="15" type="ORF">ENI26_11690</name>
</gene>
<evidence type="ECO:0000256" key="9">
    <source>
        <dbReference type="ARBA" id="ARBA00022989"/>
    </source>
</evidence>
<evidence type="ECO:0000256" key="10">
    <source>
        <dbReference type="ARBA" id="ARBA00023004"/>
    </source>
</evidence>
<name>A0A7C2A8E8_9GAMM</name>
<dbReference type="PANTHER" id="PTHR30529">
    <property type="entry name" value="CYTOCHROME B561"/>
    <property type="match status" value="1"/>
</dbReference>
<keyword evidence="4" id="KW-1003">Cell membrane</keyword>
<keyword evidence="11 13" id="KW-0472">Membrane</keyword>
<evidence type="ECO:0000313" key="15">
    <source>
        <dbReference type="EMBL" id="HEC75012.1"/>
    </source>
</evidence>
<dbReference type="GO" id="GO:0005886">
    <property type="term" value="C:plasma membrane"/>
    <property type="evidence" value="ECO:0007669"/>
    <property type="project" value="UniProtKB-SubCell"/>
</dbReference>
<protein>
    <submittedName>
        <fullName evidence="15">Cytochrome b</fullName>
    </submittedName>
</protein>
<evidence type="ECO:0000256" key="1">
    <source>
        <dbReference type="ARBA" id="ARBA00001970"/>
    </source>
</evidence>
<evidence type="ECO:0000256" key="2">
    <source>
        <dbReference type="ARBA" id="ARBA00004651"/>
    </source>
</evidence>
<dbReference type="AlphaFoldDB" id="A0A7C2A8E8"/>
<evidence type="ECO:0000256" key="3">
    <source>
        <dbReference type="ARBA" id="ARBA00022448"/>
    </source>
</evidence>
<evidence type="ECO:0000256" key="8">
    <source>
        <dbReference type="ARBA" id="ARBA00022982"/>
    </source>
</evidence>
<feature type="domain" description="Cytochrome b561 bacterial/Ni-hydrogenase" evidence="14">
    <location>
        <begin position="10"/>
        <end position="146"/>
    </location>
</feature>
<keyword evidence="6 13" id="KW-0812">Transmembrane</keyword>
<dbReference type="InterPro" id="IPR052168">
    <property type="entry name" value="Cytochrome_b561_oxidase"/>
</dbReference>
<keyword evidence="10" id="KW-0408">Iron</keyword>
<dbReference type="GO" id="GO:0022904">
    <property type="term" value="P:respiratory electron transport chain"/>
    <property type="evidence" value="ECO:0007669"/>
    <property type="project" value="InterPro"/>
</dbReference>
<reference evidence="15" key="1">
    <citation type="journal article" date="2020" name="mSystems">
        <title>Genome- and Community-Level Interaction Insights into Carbon Utilization and Element Cycling Functions of Hydrothermarchaeota in Hydrothermal Sediment.</title>
        <authorList>
            <person name="Zhou Z."/>
            <person name="Liu Y."/>
            <person name="Xu W."/>
            <person name="Pan J."/>
            <person name="Luo Z.H."/>
            <person name="Li M."/>
        </authorList>
    </citation>
    <scope>NUCLEOTIDE SEQUENCE [LARGE SCALE GENOMIC DNA]</scope>
    <source>
        <strain evidence="15">HyVt-380</strain>
    </source>
</reference>
<dbReference type="Gene3D" id="1.20.950.20">
    <property type="entry name" value="Transmembrane di-heme cytochromes, Chain C"/>
    <property type="match status" value="1"/>
</dbReference>
<feature type="transmembrane region" description="Helical" evidence="13">
    <location>
        <begin position="12"/>
        <end position="31"/>
    </location>
</feature>
<keyword evidence="7" id="KW-0479">Metal-binding</keyword>
<dbReference type="InterPro" id="IPR011577">
    <property type="entry name" value="Cyt_b561_bac/Ni-Hgenase"/>
</dbReference>
<dbReference type="GO" id="GO:0046872">
    <property type="term" value="F:metal ion binding"/>
    <property type="evidence" value="ECO:0007669"/>
    <property type="project" value="UniProtKB-KW"/>
</dbReference>
<dbReference type="Pfam" id="PF01292">
    <property type="entry name" value="Ni_hydr_CYTB"/>
    <property type="match status" value="1"/>
</dbReference>
<comment type="subcellular location">
    <subcellularLocation>
        <location evidence="2">Cell membrane</location>
        <topology evidence="2">Multi-pass membrane protein</topology>
    </subcellularLocation>
</comment>
<feature type="transmembrane region" description="Helical" evidence="13">
    <location>
        <begin position="94"/>
        <end position="113"/>
    </location>
</feature>
<evidence type="ECO:0000256" key="6">
    <source>
        <dbReference type="ARBA" id="ARBA00022692"/>
    </source>
</evidence>
<dbReference type="GO" id="GO:0020037">
    <property type="term" value="F:heme binding"/>
    <property type="evidence" value="ECO:0007669"/>
    <property type="project" value="TreeGrafter"/>
</dbReference>
<evidence type="ECO:0000256" key="5">
    <source>
        <dbReference type="ARBA" id="ARBA00022617"/>
    </source>
</evidence>
<sequence>MESFKSALGRYDVLSIVLHWSIAIFIVGLFTSGLWMVTLGYYDDWYYRAPWWHMGFGVITVVLVIARLIWTLCRTPIKRIRTIPVWQYLAAKCVHELMNMATIVIVISGYLMVTIKGDGLNVFDWFTIPALFTAESTWSDTAGLIHLWT</sequence>
<keyword evidence="8" id="KW-0249">Electron transport</keyword>